<dbReference type="Proteomes" id="UP000039865">
    <property type="component" value="Unassembled WGS sequence"/>
</dbReference>
<name>A0A078A4S8_STYLE</name>
<keyword evidence="3" id="KW-1185">Reference proteome</keyword>
<feature type="region of interest" description="Disordered" evidence="1">
    <location>
        <begin position="1"/>
        <end position="118"/>
    </location>
</feature>
<feature type="compositionally biased region" description="Basic and acidic residues" evidence="1">
    <location>
        <begin position="18"/>
        <end position="45"/>
    </location>
</feature>
<feature type="compositionally biased region" description="Basic and acidic residues" evidence="1">
    <location>
        <begin position="77"/>
        <end position="90"/>
    </location>
</feature>
<reference evidence="2 3" key="1">
    <citation type="submission" date="2014-06" db="EMBL/GenBank/DDBJ databases">
        <authorList>
            <person name="Swart Estienne"/>
        </authorList>
    </citation>
    <scope>NUCLEOTIDE SEQUENCE [LARGE SCALE GENOMIC DNA]</scope>
    <source>
        <strain evidence="2 3">130c</strain>
    </source>
</reference>
<evidence type="ECO:0000256" key="1">
    <source>
        <dbReference type="SAM" id="MobiDB-lite"/>
    </source>
</evidence>
<gene>
    <name evidence="2" type="primary">Contig19691.g953</name>
    <name evidence="2" type="ORF">STYLEM_5824</name>
</gene>
<accession>A0A078A4S8</accession>
<evidence type="ECO:0000313" key="3">
    <source>
        <dbReference type="Proteomes" id="UP000039865"/>
    </source>
</evidence>
<evidence type="ECO:0000313" key="2">
    <source>
        <dbReference type="EMBL" id="CDW76859.1"/>
    </source>
</evidence>
<dbReference type="EMBL" id="CCKQ01005609">
    <property type="protein sequence ID" value="CDW76859.1"/>
    <property type="molecule type" value="Genomic_DNA"/>
</dbReference>
<dbReference type="InParanoid" id="A0A078A4S8"/>
<sequence length="160" mass="18257">MAKKNSRKNAQKRHKFIIRQEQEREQEAVKRQQKREEKDKRERGMIQKKPKVPAVMSSEAKKKKLLAKQLKSLSLGDKNKKSGIHRKDSSDSDDSDAGHSMNQNNSMQQAGGMDVDMMGGKNVVSKGIKKKNKLMSRAYYMELKKAAKRLAKSGIKQSKK</sequence>
<feature type="compositionally biased region" description="Basic residues" evidence="1">
    <location>
        <begin position="1"/>
        <end position="17"/>
    </location>
</feature>
<feature type="compositionally biased region" description="Polar residues" evidence="1">
    <location>
        <begin position="100"/>
        <end position="109"/>
    </location>
</feature>
<organism evidence="2 3">
    <name type="scientific">Stylonychia lemnae</name>
    <name type="common">Ciliate</name>
    <dbReference type="NCBI Taxonomy" id="5949"/>
    <lineage>
        <taxon>Eukaryota</taxon>
        <taxon>Sar</taxon>
        <taxon>Alveolata</taxon>
        <taxon>Ciliophora</taxon>
        <taxon>Intramacronucleata</taxon>
        <taxon>Spirotrichea</taxon>
        <taxon>Stichotrichia</taxon>
        <taxon>Sporadotrichida</taxon>
        <taxon>Oxytrichidae</taxon>
        <taxon>Stylonychinae</taxon>
        <taxon>Stylonychia</taxon>
    </lineage>
</organism>
<protein>
    <submittedName>
        <fullName evidence="2">Uncharacterized protein</fullName>
    </submittedName>
</protein>
<dbReference type="AlphaFoldDB" id="A0A078A4S8"/>
<proteinExistence type="predicted"/>